<reference evidence="1 2" key="1">
    <citation type="journal article" date="2022" name="DNA Res.">
        <title>Chromosomal-level genome assembly of the orchid tree Bauhinia variegata (Leguminosae; Cercidoideae) supports the allotetraploid origin hypothesis of Bauhinia.</title>
        <authorList>
            <person name="Zhong Y."/>
            <person name="Chen Y."/>
            <person name="Zheng D."/>
            <person name="Pang J."/>
            <person name="Liu Y."/>
            <person name="Luo S."/>
            <person name="Meng S."/>
            <person name="Qian L."/>
            <person name="Wei D."/>
            <person name="Dai S."/>
            <person name="Zhou R."/>
        </authorList>
    </citation>
    <scope>NUCLEOTIDE SEQUENCE [LARGE SCALE GENOMIC DNA]</scope>
    <source>
        <strain evidence="1">BV-YZ2020</strain>
    </source>
</reference>
<organism evidence="1 2">
    <name type="scientific">Bauhinia variegata</name>
    <name type="common">Purple orchid tree</name>
    <name type="synonym">Phanera variegata</name>
    <dbReference type="NCBI Taxonomy" id="167791"/>
    <lineage>
        <taxon>Eukaryota</taxon>
        <taxon>Viridiplantae</taxon>
        <taxon>Streptophyta</taxon>
        <taxon>Embryophyta</taxon>
        <taxon>Tracheophyta</taxon>
        <taxon>Spermatophyta</taxon>
        <taxon>Magnoliopsida</taxon>
        <taxon>eudicotyledons</taxon>
        <taxon>Gunneridae</taxon>
        <taxon>Pentapetalae</taxon>
        <taxon>rosids</taxon>
        <taxon>fabids</taxon>
        <taxon>Fabales</taxon>
        <taxon>Fabaceae</taxon>
        <taxon>Cercidoideae</taxon>
        <taxon>Cercideae</taxon>
        <taxon>Bauhiniinae</taxon>
        <taxon>Bauhinia</taxon>
    </lineage>
</organism>
<name>A0ACB9NAU8_BAUVA</name>
<protein>
    <submittedName>
        <fullName evidence="1">Uncharacterized protein</fullName>
    </submittedName>
</protein>
<evidence type="ECO:0000313" key="2">
    <source>
        <dbReference type="Proteomes" id="UP000828941"/>
    </source>
</evidence>
<accession>A0ACB9NAU8</accession>
<proteinExistence type="predicted"/>
<dbReference type="Proteomes" id="UP000828941">
    <property type="component" value="Chromosome 7"/>
</dbReference>
<keyword evidence="2" id="KW-1185">Reference proteome</keyword>
<gene>
    <name evidence="1" type="ORF">L6164_017936</name>
</gene>
<evidence type="ECO:0000313" key="1">
    <source>
        <dbReference type="EMBL" id="KAI4333086.1"/>
    </source>
</evidence>
<dbReference type="EMBL" id="CM039432">
    <property type="protein sequence ID" value="KAI4333086.1"/>
    <property type="molecule type" value="Genomic_DNA"/>
</dbReference>
<sequence length="113" mass="12985">MTTFDEPSFVGNPGLCGPPLTMRCPGDDPDHDSDKEDASEDAENDDFFDKEFYLSLGLGFAAGILVPFLILAMKKSWSDAYFVFLDKVIKRLSWIRHRRGRNHVHRVKPRQRQ</sequence>
<comment type="caution">
    <text evidence="1">The sequence shown here is derived from an EMBL/GenBank/DDBJ whole genome shotgun (WGS) entry which is preliminary data.</text>
</comment>